<accession>Q9NZ92</accession>
<proteinExistence type="evidence at transcript level"/>
<protein>
    <submittedName>
        <fullName evidence="2">Uncharacterized bone marrow protein BM029</fullName>
    </submittedName>
</protein>
<keyword evidence="1" id="KW-0732">Signal</keyword>
<dbReference type="PeptideAtlas" id="Q9NZ92"/>
<feature type="signal peptide" evidence="1">
    <location>
        <begin position="1"/>
        <end position="20"/>
    </location>
</feature>
<reference evidence="2" key="1">
    <citation type="submission" date="1999-12" db="EMBL/GenBank/DDBJ databases">
        <title>A novel gene expressed in human bone marrow.</title>
        <authorList>
            <person name="Zhao M."/>
            <person name="Gu J."/>
            <person name="Li N."/>
            <person name="Peng Y."/>
            <person name="Han Z."/>
            <person name="Chen Z."/>
        </authorList>
    </citation>
    <scope>NUCLEOTIDE SEQUENCE</scope>
    <source>
        <tissue evidence="2">Bone marrow</tissue>
    </source>
</reference>
<evidence type="ECO:0000313" key="2">
    <source>
        <dbReference type="EMBL" id="AAF67617.1"/>
    </source>
</evidence>
<evidence type="ECO:0000256" key="1">
    <source>
        <dbReference type="SAM" id="SignalP"/>
    </source>
</evidence>
<sequence length="109" mass="11850">MAVVLLANLLRGTAWQLVHCSAEGQYRQPPGLPRGQPCRHSVPAEQASLLHMQNPPFEPTSVDMIAAGCRACLPWQGGREPLRVYSVRITAVGHLGITVDELIGFTSHL</sequence>
<name>Q9NZ92_HUMAN</name>
<dbReference type="EMBL" id="AF217506">
    <property type="protein sequence ID" value="AAF67617.1"/>
    <property type="molecule type" value="mRNA"/>
</dbReference>
<dbReference type="AlphaFoldDB" id="Q9NZ92"/>
<feature type="chain" id="PRO_5004330626" evidence="1">
    <location>
        <begin position="21"/>
        <end position="109"/>
    </location>
</feature>
<organism evidence="2">
    <name type="scientific">Homo sapiens</name>
    <name type="common">Human</name>
    <dbReference type="NCBI Taxonomy" id="9606"/>
    <lineage>
        <taxon>Eukaryota</taxon>
        <taxon>Metazoa</taxon>
        <taxon>Chordata</taxon>
        <taxon>Craniata</taxon>
        <taxon>Vertebrata</taxon>
        <taxon>Euteleostomi</taxon>
        <taxon>Mammalia</taxon>
        <taxon>Eutheria</taxon>
        <taxon>Euarchontoglires</taxon>
        <taxon>Primates</taxon>
        <taxon>Haplorrhini</taxon>
        <taxon>Catarrhini</taxon>
        <taxon>Hominidae</taxon>
        <taxon>Homo</taxon>
    </lineage>
</organism>